<evidence type="ECO:0000313" key="3">
    <source>
        <dbReference type="EMBL" id="STS79661.1"/>
    </source>
</evidence>
<accession>A0A377TLC0</accession>
<reference evidence="3 4" key="1">
    <citation type="submission" date="2018-06" db="EMBL/GenBank/DDBJ databases">
        <authorList>
            <consortium name="Pathogen Informatics"/>
            <person name="Doyle S."/>
        </authorList>
    </citation>
    <scope>NUCLEOTIDE SEQUENCE [LARGE SCALE GENOMIC DNA]</scope>
    <source>
        <strain evidence="3 4">NCTC9140</strain>
    </source>
</reference>
<evidence type="ECO:0000256" key="1">
    <source>
        <dbReference type="ARBA" id="ARBA00023125"/>
    </source>
</evidence>
<dbReference type="Gene3D" id="1.10.10.60">
    <property type="entry name" value="Homeodomain-like"/>
    <property type="match status" value="1"/>
</dbReference>
<keyword evidence="1" id="KW-0238">DNA-binding</keyword>
<organism evidence="3 4">
    <name type="scientific">Klebsiella pneumoniae</name>
    <dbReference type="NCBI Taxonomy" id="573"/>
    <lineage>
        <taxon>Bacteria</taxon>
        <taxon>Pseudomonadati</taxon>
        <taxon>Pseudomonadota</taxon>
        <taxon>Gammaproteobacteria</taxon>
        <taxon>Enterobacterales</taxon>
        <taxon>Enterobacteriaceae</taxon>
        <taxon>Klebsiella/Raoultella group</taxon>
        <taxon>Klebsiella</taxon>
        <taxon>Klebsiella pneumoniae complex</taxon>
    </lineage>
</organism>
<dbReference type="InterPro" id="IPR037923">
    <property type="entry name" value="HTH-like"/>
</dbReference>
<feature type="domain" description="AraC-type arabinose-binding/dimerisation" evidence="2">
    <location>
        <begin position="27"/>
        <end position="162"/>
    </location>
</feature>
<gene>
    <name evidence="3" type="primary">araC_1</name>
    <name evidence="3" type="ORF">NCTC9140_01346</name>
</gene>
<dbReference type="SUPFAM" id="SSF51215">
    <property type="entry name" value="Regulatory protein AraC"/>
    <property type="match status" value="1"/>
</dbReference>
<evidence type="ECO:0000313" key="4">
    <source>
        <dbReference type="Proteomes" id="UP000254938"/>
    </source>
</evidence>
<protein>
    <submittedName>
        <fullName evidence="3">Arabinose operon regulatory protein</fullName>
    </submittedName>
</protein>
<dbReference type="Pfam" id="PF02311">
    <property type="entry name" value="AraC_binding"/>
    <property type="match status" value="1"/>
</dbReference>
<dbReference type="EMBL" id="UGKQ01000007">
    <property type="protein sequence ID" value="STS79661.1"/>
    <property type="molecule type" value="Genomic_DNA"/>
</dbReference>
<dbReference type="Gene3D" id="2.60.120.280">
    <property type="entry name" value="Regulatory protein AraC"/>
    <property type="match status" value="1"/>
</dbReference>
<dbReference type="Proteomes" id="UP000254938">
    <property type="component" value="Unassembled WGS sequence"/>
</dbReference>
<proteinExistence type="predicted"/>
<dbReference type="GO" id="GO:0006355">
    <property type="term" value="P:regulation of DNA-templated transcription"/>
    <property type="evidence" value="ECO:0007669"/>
    <property type="project" value="InterPro"/>
</dbReference>
<name>A0A377TLC0_KLEPN</name>
<dbReference type="GO" id="GO:0003677">
    <property type="term" value="F:DNA binding"/>
    <property type="evidence" value="ECO:0007669"/>
    <property type="project" value="UniProtKB-KW"/>
</dbReference>
<sequence length="287" mass="32995">MELDINELLNFSPLMKTFTFNAWVVAGFTPITRGSTLDYYINRPQGMKGYIINLTLRGQARAKAGDGFLLCRENDLLLFPPGVPHHYGRDEHSEYWDHLWIYFIPRPYWIDWLKWDQTTHGIGKTTINDPEQLQQLRDLFYEVIRHHSASVPLSEALAMNALERLILRCFQQQPISNRHAHDPRINAICDYLNAHIAQEVKIETLAAMVFISPSRLRTFSKMNWGKRSMRGGKRSASTAPGGLFRALRSPLTKLLYRWATAIRSISPACFVNITASHRANIANAMRK</sequence>
<dbReference type="InterPro" id="IPR003313">
    <property type="entry name" value="AraC-bd"/>
</dbReference>
<evidence type="ECO:0000259" key="2">
    <source>
        <dbReference type="Pfam" id="PF02311"/>
    </source>
</evidence>
<dbReference type="AlphaFoldDB" id="A0A377TLC0"/>
<dbReference type="NCBIfam" id="NF007860">
    <property type="entry name" value="PRK10572.1"/>
    <property type="match status" value="1"/>
</dbReference>